<dbReference type="Pfam" id="PF08246">
    <property type="entry name" value="Inhibitor_I29"/>
    <property type="match status" value="1"/>
</dbReference>
<dbReference type="SUPFAM" id="SSF54001">
    <property type="entry name" value="Cysteine proteinases"/>
    <property type="match status" value="1"/>
</dbReference>
<accession>A0A2T7PL48</accession>
<dbReference type="Proteomes" id="UP000245119">
    <property type="component" value="Linkage Group LG3"/>
</dbReference>
<comment type="similarity">
    <text evidence="1">Belongs to the peptidase C1 family.</text>
</comment>
<dbReference type="OrthoDB" id="65740at2759"/>
<dbReference type="InterPro" id="IPR013201">
    <property type="entry name" value="Prot_inhib_I29"/>
</dbReference>
<sequence>MADKLMAPATPLQACEKKIGCGVSDPKLDKEGCGKTLQEKRYWRQPQREIELFICPLMQLSHVLGLLLCVTLSSQASQLRPWAEWKAEYSKVYDSQEADVNAFAAWLRNTEYVTAHNNQPHHTFKLKVNKFGDKIFNITPGVHTLSNVLRFMPRLPHPIVTPKPPASWDWRTKGVISPVQNQGQMGSAEAIVIAADLDSALAITSGSLKNLSAQEVVDCCSVTPGLLDSNVYKCIFKLGGLCTAADYPQRSSGSCHSPKCKAMPDVRLTNSC</sequence>
<feature type="domain" description="Cathepsin propeptide inhibitor" evidence="2">
    <location>
        <begin position="82"/>
        <end position="133"/>
    </location>
</feature>
<evidence type="ECO:0000313" key="3">
    <source>
        <dbReference type="EMBL" id="PVD34124.1"/>
    </source>
</evidence>
<dbReference type="AlphaFoldDB" id="A0A2T7PL48"/>
<evidence type="ECO:0000256" key="1">
    <source>
        <dbReference type="ARBA" id="ARBA00008455"/>
    </source>
</evidence>
<dbReference type="SMART" id="SM00848">
    <property type="entry name" value="Inhibitor_I29"/>
    <property type="match status" value="1"/>
</dbReference>
<dbReference type="Pfam" id="PF00112">
    <property type="entry name" value="Peptidase_C1"/>
    <property type="match status" value="1"/>
</dbReference>
<comment type="caution">
    <text evidence="3">The sequence shown here is derived from an EMBL/GenBank/DDBJ whole genome shotgun (WGS) entry which is preliminary data.</text>
</comment>
<dbReference type="STRING" id="400727.A0A2T7PL48"/>
<dbReference type="PANTHER" id="PTHR12411">
    <property type="entry name" value="CYSTEINE PROTEASE FAMILY C1-RELATED"/>
    <property type="match status" value="1"/>
</dbReference>
<organism evidence="3 4">
    <name type="scientific">Pomacea canaliculata</name>
    <name type="common">Golden apple snail</name>
    <dbReference type="NCBI Taxonomy" id="400727"/>
    <lineage>
        <taxon>Eukaryota</taxon>
        <taxon>Metazoa</taxon>
        <taxon>Spiralia</taxon>
        <taxon>Lophotrochozoa</taxon>
        <taxon>Mollusca</taxon>
        <taxon>Gastropoda</taxon>
        <taxon>Caenogastropoda</taxon>
        <taxon>Architaenioglossa</taxon>
        <taxon>Ampullarioidea</taxon>
        <taxon>Ampullariidae</taxon>
        <taxon>Pomacea</taxon>
    </lineage>
</organism>
<dbReference type="Gene3D" id="3.90.70.10">
    <property type="entry name" value="Cysteine proteinases"/>
    <property type="match status" value="1"/>
</dbReference>
<proteinExistence type="inferred from homology"/>
<name>A0A2T7PL48_POMCA</name>
<evidence type="ECO:0000313" key="4">
    <source>
        <dbReference type="Proteomes" id="UP000245119"/>
    </source>
</evidence>
<reference evidence="3 4" key="1">
    <citation type="submission" date="2018-04" db="EMBL/GenBank/DDBJ databases">
        <title>The genome of golden apple snail Pomacea canaliculata provides insight into stress tolerance and invasive adaptation.</title>
        <authorList>
            <person name="Liu C."/>
            <person name="Liu B."/>
            <person name="Ren Y."/>
            <person name="Zhang Y."/>
            <person name="Wang H."/>
            <person name="Li S."/>
            <person name="Jiang F."/>
            <person name="Yin L."/>
            <person name="Zhang G."/>
            <person name="Qian W."/>
            <person name="Fan W."/>
        </authorList>
    </citation>
    <scope>NUCLEOTIDE SEQUENCE [LARGE SCALE GENOMIC DNA]</scope>
    <source>
        <strain evidence="3">SZHN2017</strain>
        <tissue evidence="3">Muscle</tissue>
    </source>
</reference>
<protein>
    <recommendedName>
        <fullName evidence="2">Cathepsin propeptide inhibitor domain-containing protein</fullName>
    </recommendedName>
</protein>
<dbReference type="EMBL" id="PZQS01000003">
    <property type="protein sequence ID" value="PVD34124.1"/>
    <property type="molecule type" value="Genomic_DNA"/>
</dbReference>
<evidence type="ECO:0000259" key="2">
    <source>
        <dbReference type="SMART" id="SM00848"/>
    </source>
</evidence>
<dbReference type="InterPro" id="IPR038765">
    <property type="entry name" value="Papain-like_cys_pep_sf"/>
</dbReference>
<dbReference type="GO" id="GO:0006508">
    <property type="term" value="P:proteolysis"/>
    <property type="evidence" value="ECO:0007669"/>
    <property type="project" value="InterPro"/>
</dbReference>
<dbReference type="GO" id="GO:0008234">
    <property type="term" value="F:cysteine-type peptidase activity"/>
    <property type="evidence" value="ECO:0007669"/>
    <property type="project" value="InterPro"/>
</dbReference>
<dbReference type="InterPro" id="IPR013128">
    <property type="entry name" value="Peptidase_C1A"/>
</dbReference>
<keyword evidence="4" id="KW-1185">Reference proteome</keyword>
<gene>
    <name evidence="3" type="ORF">C0Q70_05387</name>
</gene>
<dbReference type="InterPro" id="IPR000668">
    <property type="entry name" value="Peptidase_C1A_C"/>
</dbReference>